<dbReference type="SMART" id="SM00487">
    <property type="entry name" value="DEXDc"/>
    <property type="match status" value="1"/>
</dbReference>
<reference evidence="11 12" key="1">
    <citation type="submission" date="2017-10" db="EMBL/GenBank/DDBJ databases">
        <title>Draft genome of actinobacteria isolated from guarana (Paullinia cupana (Mart.) Ducke.</title>
        <authorList>
            <person name="Siqueira K.A."/>
            <person name="Liotti R.G."/>
            <person name="Mendes T.A."/>
            <person name="Soares M.A."/>
        </authorList>
    </citation>
    <scope>NUCLEOTIDE SEQUENCE [LARGE SCALE GENOMIC DNA]</scope>
    <source>
        <strain evidence="11 12">199</strain>
    </source>
</reference>
<name>A0A3R8RD94_9ACTN</name>
<proteinExistence type="predicted"/>
<dbReference type="GO" id="GO:0009409">
    <property type="term" value="P:response to cold"/>
    <property type="evidence" value="ECO:0007669"/>
    <property type="project" value="TreeGrafter"/>
</dbReference>
<keyword evidence="5" id="KW-0067">ATP-binding</keyword>
<keyword evidence="12" id="KW-1185">Reference proteome</keyword>
<dbReference type="GO" id="GO:0005829">
    <property type="term" value="C:cytosol"/>
    <property type="evidence" value="ECO:0007669"/>
    <property type="project" value="TreeGrafter"/>
</dbReference>
<dbReference type="GO" id="GO:0016787">
    <property type="term" value="F:hydrolase activity"/>
    <property type="evidence" value="ECO:0007669"/>
    <property type="project" value="UniProtKB-KW"/>
</dbReference>
<feature type="compositionally biased region" description="Low complexity" evidence="7">
    <location>
        <begin position="656"/>
        <end position="665"/>
    </location>
</feature>
<keyword evidence="3" id="KW-0378">Hydrolase</keyword>
<feature type="compositionally biased region" description="Low complexity" evidence="7">
    <location>
        <begin position="749"/>
        <end position="761"/>
    </location>
</feature>
<dbReference type="InterPro" id="IPR011545">
    <property type="entry name" value="DEAD/DEAH_box_helicase_dom"/>
</dbReference>
<dbReference type="Pfam" id="PF00271">
    <property type="entry name" value="Helicase_C"/>
    <property type="match status" value="1"/>
</dbReference>
<evidence type="ECO:0000256" key="3">
    <source>
        <dbReference type="ARBA" id="ARBA00022801"/>
    </source>
</evidence>
<evidence type="ECO:0000256" key="5">
    <source>
        <dbReference type="ARBA" id="ARBA00022840"/>
    </source>
</evidence>
<comment type="caution">
    <text evidence="11">The sequence shown here is derived from an EMBL/GenBank/DDBJ whole genome shotgun (WGS) entry which is preliminary data.</text>
</comment>
<dbReference type="Gene3D" id="3.40.50.300">
    <property type="entry name" value="P-loop containing nucleotide triphosphate hydrolases"/>
    <property type="match status" value="2"/>
</dbReference>
<dbReference type="GO" id="GO:0005840">
    <property type="term" value="C:ribosome"/>
    <property type="evidence" value="ECO:0007669"/>
    <property type="project" value="TreeGrafter"/>
</dbReference>
<dbReference type="InterPro" id="IPR014014">
    <property type="entry name" value="RNA_helicase_DEAD_Q_motif"/>
</dbReference>
<evidence type="ECO:0000256" key="2">
    <source>
        <dbReference type="ARBA" id="ARBA00022741"/>
    </source>
</evidence>
<dbReference type="InterPro" id="IPR050547">
    <property type="entry name" value="DEAD_box_RNA_helicases"/>
</dbReference>
<dbReference type="SMART" id="SM00490">
    <property type="entry name" value="HELICc"/>
    <property type="match status" value="1"/>
</dbReference>
<organism evidence="11 12">
    <name type="scientific">Streptomyces griseofuscus</name>
    <dbReference type="NCBI Taxonomy" id="146922"/>
    <lineage>
        <taxon>Bacteria</taxon>
        <taxon>Bacillati</taxon>
        <taxon>Actinomycetota</taxon>
        <taxon>Actinomycetes</taxon>
        <taxon>Kitasatosporales</taxon>
        <taxon>Streptomycetaceae</taxon>
        <taxon>Streptomyces</taxon>
    </lineage>
</organism>
<dbReference type="GO" id="GO:0033592">
    <property type="term" value="F:RNA strand annealing activity"/>
    <property type="evidence" value="ECO:0007669"/>
    <property type="project" value="TreeGrafter"/>
</dbReference>
<evidence type="ECO:0000313" key="11">
    <source>
        <dbReference type="EMBL" id="RRQ84131.1"/>
    </source>
</evidence>
<dbReference type="InterPro" id="IPR027417">
    <property type="entry name" value="P-loop_NTPase"/>
</dbReference>
<dbReference type="InterPro" id="IPR014001">
    <property type="entry name" value="Helicase_ATP-bd"/>
</dbReference>
<feature type="domain" description="Helicase C-terminal" evidence="9">
    <location>
        <begin position="259"/>
        <end position="420"/>
    </location>
</feature>
<feature type="compositionally biased region" description="Low complexity" evidence="7">
    <location>
        <begin position="506"/>
        <end position="518"/>
    </location>
</feature>
<dbReference type="GO" id="GO:0005524">
    <property type="term" value="F:ATP binding"/>
    <property type="evidence" value="ECO:0007669"/>
    <property type="project" value="UniProtKB-KW"/>
</dbReference>
<dbReference type="GO" id="GO:0003724">
    <property type="term" value="F:RNA helicase activity"/>
    <property type="evidence" value="ECO:0007669"/>
    <property type="project" value="UniProtKB-EC"/>
</dbReference>
<feature type="domain" description="Helicase ATP-binding" evidence="8">
    <location>
        <begin position="62"/>
        <end position="245"/>
    </location>
</feature>
<feature type="domain" description="DEAD-box RNA helicase Q" evidence="10">
    <location>
        <begin position="31"/>
        <end position="59"/>
    </location>
</feature>
<feature type="compositionally biased region" description="Basic residues" evidence="7">
    <location>
        <begin position="496"/>
        <end position="505"/>
    </location>
</feature>
<dbReference type="PROSITE" id="PS51195">
    <property type="entry name" value="Q_MOTIF"/>
    <property type="match status" value="1"/>
</dbReference>
<evidence type="ECO:0000256" key="6">
    <source>
        <dbReference type="PROSITE-ProRule" id="PRU00552"/>
    </source>
</evidence>
<dbReference type="PROSITE" id="PS51194">
    <property type="entry name" value="HELICASE_CTER"/>
    <property type="match status" value="1"/>
</dbReference>
<evidence type="ECO:0000256" key="7">
    <source>
        <dbReference type="SAM" id="MobiDB-lite"/>
    </source>
</evidence>
<dbReference type="Proteomes" id="UP000276379">
    <property type="component" value="Unassembled WGS sequence"/>
</dbReference>
<dbReference type="CDD" id="cd18787">
    <property type="entry name" value="SF2_C_DEAD"/>
    <property type="match status" value="1"/>
</dbReference>
<evidence type="ECO:0000256" key="1">
    <source>
        <dbReference type="ARBA" id="ARBA00012552"/>
    </source>
</evidence>
<feature type="compositionally biased region" description="Low complexity" evidence="7">
    <location>
        <begin position="558"/>
        <end position="575"/>
    </location>
</feature>
<dbReference type="Pfam" id="PF00270">
    <property type="entry name" value="DEAD"/>
    <property type="match status" value="1"/>
</dbReference>
<feature type="compositionally biased region" description="Basic and acidic residues" evidence="7">
    <location>
        <begin position="462"/>
        <end position="495"/>
    </location>
</feature>
<dbReference type="PANTHER" id="PTHR47963:SF8">
    <property type="entry name" value="ATP-DEPENDENT RNA HELICASE DEAD"/>
    <property type="match status" value="1"/>
</dbReference>
<evidence type="ECO:0000256" key="4">
    <source>
        <dbReference type="ARBA" id="ARBA00022806"/>
    </source>
</evidence>
<feature type="compositionally biased region" description="Low complexity" evidence="7">
    <location>
        <begin position="725"/>
        <end position="738"/>
    </location>
</feature>
<feature type="region of interest" description="Disordered" evidence="7">
    <location>
        <begin position="418"/>
        <end position="898"/>
    </location>
</feature>
<dbReference type="SUPFAM" id="SSF52540">
    <property type="entry name" value="P-loop containing nucleoside triphosphate hydrolases"/>
    <property type="match status" value="1"/>
</dbReference>
<sequence length="898" mass="96555">MYGSRRPRQVSHDPPRSPRTAPHRRGSTLTTTFRDLGILPETAEALEAVGIVNPFPIQEMTLPVALSGTDVIGQAKTGTGKTLGFGLPLLERVTVPADVEAGRATTDALTDAPQALVVVPTRELCTQVTNDLQTAGKVRNVRVLAIYGGRAYEPQVEALKKGVDVVVGTPGRLLDLAGQKKLDLKHIKSLVLDEADEMLDLGFLPDVEKIIGMLPARRQTMLFSATMPGAVIGLARRYMSRPTHIRATAPDDEGATVANIKQFIYRGHSMDKPEMIARILQAEGRGLAMIFCRTKRTAADIAEQLQRRGFASGAVHGDLGQGAREQALRAFRNGKVDVLVCTDVAARGIDVEGVTHVINYQSPEDEKTYLHRVGRTGRAGAKGTAITFVDWDDIPRWQLINKALELDFNDPVETYSTSPHLFSDLGIPAGTKGVLPRSERTRAGLDAEVLEDLGETGGRGSRGRDRDRGRDRGRGGRQDRQDRTESPAAEQERPARTPRRRRRTRGGAPMDAAAQAPATESTSVEESATRTPRRRRRTRNGAQAPAAVTPVVEVSTEAPQEAPVAAPATAAAEVAEVVEKPRRRRTRKAAEPVAAEPVESAVVETPAPAPAVVAEPEAEAKPRRRTRKAAEPVAEAVVETVEEAKPRRRTRKAAEAPEVTAGAEAVEAEPKARRTRKAAVAKTDAVETDTVEAEAKPRRTRKTAAAKPETDAPEAEAKPRRARKTAAAAETATDTAEATEAKPRRTRKTAAAVEATEGTEAAPRRRTRKAAEPVAEAEAVEAAPKARRTRKAAVAKTDAVETDAVEAEAKPRRTRKTAAAKPEADAPEAEAKPRRTRKTAAVETADGVEPAAPKARRTRKAVAETATAEIPAQATGEPEAKPRRRTRKATASVEAPEA</sequence>
<dbReference type="InterPro" id="IPR000629">
    <property type="entry name" value="RNA-helicase_DEAD-box_CS"/>
</dbReference>
<dbReference type="EC" id="3.6.4.13" evidence="1"/>
<dbReference type="AlphaFoldDB" id="A0A3R8RD94"/>
<keyword evidence="2" id="KW-0547">Nucleotide-binding</keyword>
<dbReference type="EMBL" id="PDES01000010">
    <property type="protein sequence ID" value="RRQ84131.1"/>
    <property type="molecule type" value="Genomic_DNA"/>
</dbReference>
<dbReference type="CDD" id="cd00268">
    <property type="entry name" value="DEADc"/>
    <property type="match status" value="1"/>
</dbReference>
<evidence type="ECO:0000259" key="8">
    <source>
        <dbReference type="PROSITE" id="PS51192"/>
    </source>
</evidence>
<dbReference type="PROSITE" id="PS51192">
    <property type="entry name" value="HELICASE_ATP_BIND_1"/>
    <property type="match status" value="1"/>
</dbReference>
<feature type="short sequence motif" description="Q motif" evidence="6">
    <location>
        <begin position="31"/>
        <end position="59"/>
    </location>
</feature>
<feature type="compositionally biased region" description="Low complexity" evidence="7">
    <location>
        <begin position="591"/>
        <end position="615"/>
    </location>
</feature>
<evidence type="ECO:0000313" key="12">
    <source>
        <dbReference type="Proteomes" id="UP000276379"/>
    </source>
</evidence>
<evidence type="ECO:0000259" key="10">
    <source>
        <dbReference type="PROSITE" id="PS51195"/>
    </source>
</evidence>
<feature type="region of interest" description="Disordered" evidence="7">
    <location>
        <begin position="1"/>
        <end position="27"/>
    </location>
</feature>
<evidence type="ECO:0000259" key="9">
    <source>
        <dbReference type="PROSITE" id="PS51194"/>
    </source>
</evidence>
<dbReference type="PROSITE" id="PS00039">
    <property type="entry name" value="DEAD_ATP_HELICASE"/>
    <property type="match status" value="1"/>
</dbReference>
<accession>A0A3R8RD94</accession>
<gene>
    <name evidence="11" type="ORF">CQW44_23255</name>
</gene>
<dbReference type="InterPro" id="IPR044742">
    <property type="entry name" value="DEAD/DEAH_RhlB"/>
</dbReference>
<protein>
    <recommendedName>
        <fullName evidence="1">RNA helicase</fullName>
        <ecNumber evidence="1">3.6.4.13</ecNumber>
    </recommendedName>
</protein>
<dbReference type="InterPro" id="IPR001650">
    <property type="entry name" value="Helicase_C-like"/>
</dbReference>
<dbReference type="PANTHER" id="PTHR47963">
    <property type="entry name" value="DEAD-BOX ATP-DEPENDENT RNA HELICASE 47, MITOCHONDRIAL"/>
    <property type="match status" value="1"/>
</dbReference>
<feature type="compositionally biased region" description="Low complexity" evidence="7">
    <location>
        <begin position="772"/>
        <end position="783"/>
    </location>
</feature>
<keyword evidence="4 11" id="KW-0347">Helicase</keyword>